<feature type="region of interest" description="Disordered" evidence="3">
    <location>
        <begin position="2029"/>
        <end position="2068"/>
    </location>
</feature>
<comment type="caution">
    <text evidence="5">The sequence shown here is derived from an EMBL/GenBank/DDBJ whole genome shotgun (WGS) entry which is preliminary data.</text>
</comment>
<sequence length="2068" mass="231896">MLSLAHLREYEAEQAKTGVSTITEQEISPSPTSSSRDLNDGLDIQSHEDASSSTSEPLVATLQRLESSDVAPTPLSLSNSTEEAMLVPKELTVVQARPSNFGNRVRHARSRLCRSMGVEPNDIYATCSLTALLKTITSLRLKSIPHQGSPLDRCLRQAERFARTVGAFVNLVGEFDESAHLGGLTLWGCCEILLKVGLSRIHIVGKVLSSFDQVGSVLQRMISDCARNSHRVTESLREVTWRTLDLCCEATWSVRSLGKGESRNQLLIELEAKLEAHIEAFFECASRLNYQLWQLAIEDSDQPTGPGLLHNDFIDIQTLRTWLGANDTELGFDLWSVKTSQEDCPPKDWLQLTIDKFYGSENNILQICGPAGCGKSRLLGRLARLVSCRKQKDAKLLCFRVNAQTPSQSSSLSLIKGLVLQLLDSSIGNLSVYRSLGKAYRKSKERVCYDMEEDLWIVLKDGLVPQLQPIVIVVDGLDQLDGGIKATTRVRERLQEISMQKDSVRCILLLRPGLGRPPSGVLDHTLDISFITEEIRLFIEGEVRQAAGFAHFSAYEREMIIRRVLSRNLVSFSEAKMLLRYLELSNSYADVLHKLGQTPRPLSSILDALILKVDFNQQQTSSLMSWLLVGEKLYTVAELEMLTGRHLSSTLTQITNPMSWQTSSCNSIVEIQRGRVQLIHPLVKDRFRELASHGKVALTTKAAHKSVTLQSLAYIKRCLPADTEPTFYGLSPKTGSQANERLNDNKLLVHCVTSYFEHYQQSDLQNSDGRHAVCPANLKEVFLDSVTLAQAEYTYWKSTKDHESLEQALLCVLKLRRSAFGERSRSIIQNLAAIALVRNSDGSHSAALSTLFEAWVSAKDIYGEASTVCKEFAQVYHGNLQICRKTPGFHIPRDAERIFKSLWETLRNELGETDSETLRYGQDLARLYVDIQRLDQAATLLRILHQACLGSSNVPGERIADLGDALVEVLEQMPGQEEEIQHLLEVLSDTSQGNLTLWHPRRVRNILHLVNLYVKRQALSQAEGKLRDYLEQLDGVVCPDGAAISLFIAISDVTLRLGQLLSTRNRIEEATQVLVAYWRRYEQGNTINGMSHASSSALSRFRIVAEELTTLGASSEAKEVLTRIRAWHFANLDTTSDEALFVALALARCCHLIPSDDDAGDFLKELYDALFSGDRHSDGFSASKLTVCIDLASLYKASGRVADAIDVCLQALRIEWASILENGPFDIVGARSRSQQTIHIAVLLAGLYKISGREDEMHTLSRRLRQTMLARLAALETTKIDEADWFSEVVESLGMPDEALLFWKELRAKCTAVRPHNPKLSLKVAFHLARLYRELDHAESEGTLIDIIDEIGHEYSPGTSRCRFEAIMSLCKLYEKQQKYSELRKWYLTLWSSFLNQRDESGVSGNEGLEIFHKYVAVLVKLKDTFGAIRIARELRAVFLAEFGASDPVAVKAAMELAALLEQDAESQEEAVSIYEEICKFSLGDASTHQDLLILVRSARDRLAHLLATQPDLAHRAELIFIQDWEEARTVFGCSSEETLASLIGLIGFYRKHYGRRYTNMALEKVEMTVDGIITQEQDLRKLFSSAEAVAKIYIDLNAHENAFLLLRRIRSDISTQYSVGFLRNGAWVDRRWTIFATALEAILRKGTGSTLFTDIISDLVIETSLHESWVRVLQSEATLETRLLVGGKLLAFLSRRHRQLEVVHIRDELWGVFRKELSPESPKSGAIWDLFEVCAAEMSRERSSATLLETAVQVVVDFCQATKYQQAFELARWIKEHVRAGGGFKRQGLGSLGIKLSICLVNVSVVNMDSEFVKALQSLSMDILSETLVDMKDVLVDLRNFSIKQINVFIDLFGKQKNYKPIEQILQILWDSRTNESRSLKTNISIGRRLCEVKFALQHHTAALSLLEDICYNLRDVLGSLDPITLECERLWARLNTQCGNHKAAMDIHTHVLQSVTTLGKDRGLSRDEIAAVGVDELKNLRKLHWTCGGWGKVEQNKFTELSRELVDTVGGLDEEIGEIVDVSSWSSEASNKTLQHQESSAKEVQTDFGIEDDEEGLEAPPEPEQA</sequence>
<dbReference type="PANTHER" id="PTHR10039">
    <property type="entry name" value="AMELOGENIN"/>
    <property type="match status" value="1"/>
</dbReference>
<feature type="compositionally biased region" description="Polar residues" evidence="3">
    <location>
        <begin position="17"/>
        <end position="36"/>
    </location>
</feature>
<dbReference type="InterPro" id="IPR011990">
    <property type="entry name" value="TPR-like_helical_dom_sf"/>
</dbReference>
<dbReference type="Gene3D" id="3.40.50.300">
    <property type="entry name" value="P-loop containing nucleotide triphosphate hydrolases"/>
    <property type="match status" value="1"/>
</dbReference>
<accession>A0AA39V228</accession>
<dbReference type="Pfam" id="PF24883">
    <property type="entry name" value="NPHP3_N"/>
    <property type="match status" value="1"/>
</dbReference>
<evidence type="ECO:0000256" key="3">
    <source>
        <dbReference type="SAM" id="MobiDB-lite"/>
    </source>
</evidence>
<keyword evidence="6" id="KW-1185">Reference proteome</keyword>
<proteinExistence type="predicted"/>
<keyword evidence="1" id="KW-0677">Repeat</keyword>
<reference evidence="5" key="1">
    <citation type="submission" date="2023-03" db="EMBL/GenBank/DDBJ databases">
        <title>Complete genome of Cladonia borealis.</title>
        <authorList>
            <person name="Park H."/>
        </authorList>
    </citation>
    <scope>NUCLEOTIDE SEQUENCE</scope>
    <source>
        <strain evidence="5">ANT050790</strain>
    </source>
</reference>
<keyword evidence="2" id="KW-0175">Coiled coil</keyword>
<dbReference type="Proteomes" id="UP001166286">
    <property type="component" value="Unassembled WGS sequence"/>
</dbReference>
<dbReference type="SUPFAM" id="SSF52540">
    <property type="entry name" value="P-loop containing nucleoside triphosphate hydrolases"/>
    <property type="match status" value="1"/>
</dbReference>
<gene>
    <name evidence="5" type="ORF">JMJ35_009223</name>
</gene>
<protein>
    <recommendedName>
        <fullName evidence="4">Nephrocystin 3-like N-terminal domain-containing protein</fullName>
    </recommendedName>
</protein>
<organism evidence="5 6">
    <name type="scientific">Cladonia borealis</name>
    <dbReference type="NCBI Taxonomy" id="184061"/>
    <lineage>
        <taxon>Eukaryota</taxon>
        <taxon>Fungi</taxon>
        <taxon>Dikarya</taxon>
        <taxon>Ascomycota</taxon>
        <taxon>Pezizomycotina</taxon>
        <taxon>Lecanoromycetes</taxon>
        <taxon>OSLEUM clade</taxon>
        <taxon>Lecanoromycetidae</taxon>
        <taxon>Lecanorales</taxon>
        <taxon>Lecanorineae</taxon>
        <taxon>Cladoniaceae</taxon>
        <taxon>Cladonia</taxon>
    </lineage>
</organism>
<evidence type="ECO:0000256" key="1">
    <source>
        <dbReference type="ARBA" id="ARBA00022737"/>
    </source>
</evidence>
<dbReference type="PANTHER" id="PTHR10039:SF11">
    <property type="entry name" value="NACHT DOMAIN PROTEIN (AFU_ORTHOLOGUE AFUA_1G01490)"/>
    <property type="match status" value="1"/>
</dbReference>
<feature type="domain" description="Nephrocystin 3-like N-terminal" evidence="4">
    <location>
        <begin position="360"/>
        <end position="506"/>
    </location>
</feature>
<evidence type="ECO:0000313" key="6">
    <source>
        <dbReference type="Proteomes" id="UP001166286"/>
    </source>
</evidence>
<feature type="region of interest" description="Disordered" evidence="3">
    <location>
        <begin position="13"/>
        <end position="57"/>
    </location>
</feature>
<name>A0AA39V228_9LECA</name>
<dbReference type="EMBL" id="JAFEKC020000021">
    <property type="protein sequence ID" value="KAK0508139.1"/>
    <property type="molecule type" value="Genomic_DNA"/>
</dbReference>
<feature type="compositionally biased region" description="Polar residues" evidence="3">
    <location>
        <begin position="2029"/>
        <end position="2040"/>
    </location>
</feature>
<evidence type="ECO:0000313" key="5">
    <source>
        <dbReference type="EMBL" id="KAK0508139.1"/>
    </source>
</evidence>
<dbReference type="InterPro" id="IPR056884">
    <property type="entry name" value="NPHP3-like_N"/>
</dbReference>
<evidence type="ECO:0000259" key="4">
    <source>
        <dbReference type="Pfam" id="PF24883"/>
    </source>
</evidence>
<evidence type="ECO:0000256" key="2">
    <source>
        <dbReference type="SAM" id="Coils"/>
    </source>
</evidence>
<dbReference type="InterPro" id="IPR027417">
    <property type="entry name" value="P-loop_NTPase"/>
</dbReference>
<feature type="coiled-coil region" evidence="2">
    <location>
        <begin position="1451"/>
        <end position="1478"/>
    </location>
</feature>
<dbReference type="Gene3D" id="1.25.40.10">
    <property type="entry name" value="Tetratricopeptide repeat domain"/>
    <property type="match status" value="1"/>
</dbReference>